<dbReference type="GO" id="GO:0043190">
    <property type="term" value="C:ATP-binding cassette (ABC) transporter complex"/>
    <property type="evidence" value="ECO:0007669"/>
    <property type="project" value="InterPro"/>
</dbReference>
<dbReference type="InterPro" id="IPR000412">
    <property type="entry name" value="ABC_2_transport"/>
</dbReference>
<proteinExistence type="inferred from homology"/>
<reference evidence="10" key="1">
    <citation type="submission" date="2022-10" db="EMBL/GenBank/DDBJ databases">
        <title>The complete genomes of actinobacterial strains from the NBC collection.</title>
        <authorList>
            <person name="Joergensen T.S."/>
            <person name="Alvarez Arevalo M."/>
            <person name="Sterndorff E.B."/>
            <person name="Faurdal D."/>
            <person name="Vuksanovic O."/>
            <person name="Mourched A.-S."/>
            <person name="Charusanti P."/>
            <person name="Shaw S."/>
            <person name="Blin K."/>
            <person name="Weber T."/>
        </authorList>
    </citation>
    <scope>NUCLEOTIDE SEQUENCE</scope>
    <source>
        <strain evidence="10">NBC_01393</strain>
    </source>
</reference>
<comment type="similarity">
    <text evidence="2 8">Belongs to the ABC-2 integral membrane protein family.</text>
</comment>
<keyword evidence="3 8" id="KW-1003">Cell membrane</keyword>
<dbReference type="InterPro" id="IPR051328">
    <property type="entry name" value="T7SS_ABC-Transporter"/>
</dbReference>
<evidence type="ECO:0000256" key="2">
    <source>
        <dbReference type="ARBA" id="ARBA00007783"/>
    </source>
</evidence>
<evidence type="ECO:0000256" key="4">
    <source>
        <dbReference type="ARBA" id="ARBA00022692"/>
    </source>
</evidence>
<feature type="transmembrane region" description="Helical" evidence="8">
    <location>
        <begin position="138"/>
        <end position="156"/>
    </location>
</feature>
<dbReference type="EMBL" id="CP109546">
    <property type="protein sequence ID" value="WTZ14492.1"/>
    <property type="molecule type" value="Genomic_DNA"/>
</dbReference>
<dbReference type="GO" id="GO:0140359">
    <property type="term" value="F:ABC-type transporter activity"/>
    <property type="evidence" value="ECO:0007669"/>
    <property type="project" value="InterPro"/>
</dbReference>
<feature type="transmembrane region" description="Helical" evidence="8">
    <location>
        <begin position="194"/>
        <end position="212"/>
    </location>
</feature>
<protein>
    <recommendedName>
        <fullName evidence="8">Transport permease protein</fullName>
    </recommendedName>
</protein>
<dbReference type="PIRSF" id="PIRSF006648">
    <property type="entry name" value="DrrB"/>
    <property type="match status" value="1"/>
</dbReference>
<feature type="transmembrane region" description="Helical" evidence="8">
    <location>
        <begin position="248"/>
        <end position="269"/>
    </location>
</feature>
<dbReference type="PANTHER" id="PTHR43077">
    <property type="entry name" value="TRANSPORT PERMEASE YVFS-RELATED"/>
    <property type="match status" value="1"/>
</dbReference>
<evidence type="ECO:0000256" key="6">
    <source>
        <dbReference type="ARBA" id="ARBA00023136"/>
    </source>
</evidence>
<dbReference type="PROSITE" id="PS51012">
    <property type="entry name" value="ABC_TM2"/>
    <property type="match status" value="1"/>
</dbReference>
<feature type="transmembrane region" description="Helical" evidence="8">
    <location>
        <begin position="44"/>
        <end position="63"/>
    </location>
</feature>
<evidence type="ECO:0000259" key="9">
    <source>
        <dbReference type="PROSITE" id="PS51012"/>
    </source>
</evidence>
<dbReference type="AlphaFoldDB" id="A0AAU3HR08"/>
<keyword evidence="7" id="KW-0046">Antibiotic resistance</keyword>
<dbReference type="GO" id="GO:0046677">
    <property type="term" value="P:response to antibiotic"/>
    <property type="evidence" value="ECO:0007669"/>
    <property type="project" value="UniProtKB-KW"/>
</dbReference>
<evidence type="ECO:0000256" key="7">
    <source>
        <dbReference type="ARBA" id="ARBA00023251"/>
    </source>
</evidence>
<feature type="domain" description="ABC transmembrane type-2" evidence="9">
    <location>
        <begin position="43"/>
        <end position="275"/>
    </location>
</feature>
<feature type="transmembrane region" description="Helical" evidence="8">
    <location>
        <begin position="75"/>
        <end position="92"/>
    </location>
</feature>
<dbReference type="PRINTS" id="PR00164">
    <property type="entry name" value="ABC2TRNSPORT"/>
</dbReference>
<name>A0AAU3HR08_9ACTN</name>
<dbReference type="EMBL" id="CP109546">
    <property type="protein sequence ID" value="WTZ06594.1"/>
    <property type="molecule type" value="Genomic_DNA"/>
</dbReference>
<dbReference type="PANTHER" id="PTHR43077:SF8">
    <property type="entry name" value="DOXORUBICIN RESISTANCE ABC TRANSPORTER PERMEASE PROTEIN DRRB"/>
    <property type="match status" value="1"/>
</dbReference>
<evidence type="ECO:0000256" key="1">
    <source>
        <dbReference type="ARBA" id="ARBA00004651"/>
    </source>
</evidence>
<evidence type="ECO:0000256" key="3">
    <source>
        <dbReference type="ARBA" id="ARBA00022475"/>
    </source>
</evidence>
<evidence type="ECO:0000313" key="10">
    <source>
        <dbReference type="EMBL" id="WTZ06594.1"/>
    </source>
</evidence>
<dbReference type="Pfam" id="PF01061">
    <property type="entry name" value="ABC2_membrane"/>
    <property type="match status" value="1"/>
</dbReference>
<evidence type="ECO:0000256" key="8">
    <source>
        <dbReference type="RuleBase" id="RU361157"/>
    </source>
</evidence>
<dbReference type="InterPro" id="IPR013525">
    <property type="entry name" value="ABC2_TM"/>
</dbReference>
<evidence type="ECO:0000313" key="11">
    <source>
        <dbReference type="EMBL" id="WTZ14492.1"/>
    </source>
</evidence>
<sequence>MTSTVPKATATALRTDTWRGTNVATQILVLSEKSLRRLVTDPKLLLFSVLQPLILLLLFGQIFNSISKTPDFPAGVSYIDFLVPAIMVNTAMQSALLSGTGLNEEIKNGMVARFRTLPIWLGSVLVARSVFDLARGAIRLALMVLLAVALFGFSPAGGVLGVLGAFGLALAIGWGLGWVFLALAVWLRNGESMQAVGFLAMFPLMFASNAFVPVDGLPGWLGAIATVNPMTYGVEAARDLALAHPVGWGALIAIALSAAIGAIAIPVAVRGFRRPA</sequence>
<accession>A0AAU3HR08</accession>
<dbReference type="InterPro" id="IPR047817">
    <property type="entry name" value="ABC2_TM_bact-type"/>
</dbReference>
<organism evidence="10">
    <name type="scientific">Streptomyces sp. NBC_01393</name>
    <dbReference type="NCBI Taxonomy" id="2903851"/>
    <lineage>
        <taxon>Bacteria</taxon>
        <taxon>Bacillati</taxon>
        <taxon>Actinomycetota</taxon>
        <taxon>Actinomycetes</taxon>
        <taxon>Kitasatosporales</taxon>
        <taxon>Streptomycetaceae</taxon>
        <taxon>Streptomyces</taxon>
    </lineage>
</organism>
<keyword evidence="6 8" id="KW-0472">Membrane</keyword>
<keyword evidence="8" id="KW-0813">Transport</keyword>
<evidence type="ECO:0000256" key="5">
    <source>
        <dbReference type="ARBA" id="ARBA00022989"/>
    </source>
</evidence>
<keyword evidence="4 8" id="KW-0812">Transmembrane</keyword>
<feature type="transmembrane region" description="Helical" evidence="8">
    <location>
        <begin position="162"/>
        <end position="187"/>
    </location>
</feature>
<comment type="subcellular location">
    <subcellularLocation>
        <location evidence="1 8">Cell membrane</location>
        <topology evidence="1 8">Multi-pass membrane protein</topology>
    </subcellularLocation>
</comment>
<keyword evidence="5 8" id="KW-1133">Transmembrane helix</keyword>
<gene>
    <name evidence="10" type="ORF">OG699_00235</name>
    <name evidence="11" type="ORF">OG699_45025</name>
</gene>